<keyword evidence="3" id="KW-1185">Reference proteome</keyword>
<dbReference type="PANTHER" id="PTHR31147">
    <property type="entry name" value="ACYL TRANSFERASE 4"/>
    <property type="match status" value="1"/>
</dbReference>
<dbReference type="Pfam" id="PF02458">
    <property type="entry name" value="Transferase"/>
    <property type="match status" value="2"/>
</dbReference>
<evidence type="ECO:0008006" key="4">
    <source>
        <dbReference type="Google" id="ProtNLM"/>
    </source>
</evidence>
<dbReference type="InterPro" id="IPR050898">
    <property type="entry name" value="Plant_acyltransferase"/>
</dbReference>
<evidence type="ECO:0000313" key="3">
    <source>
        <dbReference type="Proteomes" id="UP000501690"/>
    </source>
</evidence>
<accession>A0A4D6L6U1</accession>
<reference evidence="2 3" key="1">
    <citation type="submission" date="2019-04" db="EMBL/GenBank/DDBJ databases">
        <title>An improved genome assembly and genetic linkage map for asparagus bean, Vigna unguiculata ssp. sesquipedialis.</title>
        <authorList>
            <person name="Xia Q."/>
            <person name="Zhang R."/>
            <person name="Dong Y."/>
        </authorList>
    </citation>
    <scope>NUCLEOTIDE SEQUENCE [LARGE SCALE GENOMIC DNA]</scope>
    <source>
        <tissue evidence="2">Leaf</tissue>
    </source>
</reference>
<dbReference type="InterPro" id="IPR023213">
    <property type="entry name" value="CAT-like_dom_sf"/>
</dbReference>
<dbReference type="EMBL" id="CP039346">
    <property type="protein sequence ID" value="QCD84196.1"/>
    <property type="molecule type" value="Genomic_DNA"/>
</dbReference>
<dbReference type="Proteomes" id="UP000501690">
    <property type="component" value="Linkage Group LG2"/>
</dbReference>
<sequence>MCDGAGISQFMSTWAEMARGATKPSIPPVWHRELLMATHPPRITCNHREFEHHVCGAVVADEDVRIGWGNALYGGVAKVGAGAFDAVIYLISHENANGEEGAVIPILLPAKAMESLLMLDFVLSFSFNHTMCDGAGISQFMSTWAEMARGATKPSIPPVWHRELLMATHPPRITCNHREFEHVPDTVKGTVTSNRT</sequence>
<comment type="similarity">
    <text evidence="1">Belongs to the plant acyltransferase family.</text>
</comment>
<organism evidence="2 3">
    <name type="scientific">Vigna unguiculata</name>
    <name type="common">Cowpea</name>
    <dbReference type="NCBI Taxonomy" id="3917"/>
    <lineage>
        <taxon>Eukaryota</taxon>
        <taxon>Viridiplantae</taxon>
        <taxon>Streptophyta</taxon>
        <taxon>Embryophyta</taxon>
        <taxon>Tracheophyta</taxon>
        <taxon>Spermatophyta</taxon>
        <taxon>Magnoliopsida</taxon>
        <taxon>eudicotyledons</taxon>
        <taxon>Gunneridae</taxon>
        <taxon>Pentapetalae</taxon>
        <taxon>rosids</taxon>
        <taxon>fabids</taxon>
        <taxon>Fabales</taxon>
        <taxon>Fabaceae</taxon>
        <taxon>Papilionoideae</taxon>
        <taxon>50 kb inversion clade</taxon>
        <taxon>NPAAA clade</taxon>
        <taxon>indigoferoid/millettioid clade</taxon>
        <taxon>Phaseoleae</taxon>
        <taxon>Vigna</taxon>
    </lineage>
</organism>
<protein>
    <recommendedName>
        <fullName evidence="4">Shikimate O-hydroxycinnamoyltransferase</fullName>
    </recommendedName>
</protein>
<name>A0A4D6L6U1_VIGUN</name>
<gene>
    <name evidence="2" type="ORF">DEO72_LG2g4546</name>
</gene>
<dbReference type="AlphaFoldDB" id="A0A4D6L6U1"/>
<evidence type="ECO:0000256" key="1">
    <source>
        <dbReference type="ARBA" id="ARBA00009861"/>
    </source>
</evidence>
<evidence type="ECO:0000313" key="2">
    <source>
        <dbReference type="EMBL" id="QCD84196.1"/>
    </source>
</evidence>
<dbReference type="Gene3D" id="3.30.559.10">
    <property type="entry name" value="Chloramphenicol acetyltransferase-like domain"/>
    <property type="match status" value="2"/>
</dbReference>
<proteinExistence type="inferred from homology"/>